<evidence type="ECO:0000256" key="1">
    <source>
        <dbReference type="ARBA" id="ARBA00004418"/>
    </source>
</evidence>
<dbReference type="PANTHER" id="PTHR30024:SF47">
    <property type="entry name" value="TAURINE-BINDING PERIPLASMIC PROTEIN"/>
    <property type="match status" value="1"/>
</dbReference>
<feature type="domain" description="Solute-binding protein family 3/N-terminal" evidence="5">
    <location>
        <begin position="37"/>
        <end position="264"/>
    </location>
</feature>
<name>A0ABP8PME9_9MICO</name>
<dbReference type="Pfam" id="PF09084">
    <property type="entry name" value="NMT1"/>
    <property type="match status" value="1"/>
</dbReference>
<evidence type="ECO:0000313" key="7">
    <source>
        <dbReference type="Proteomes" id="UP001500731"/>
    </source>
</evidence>
<proteinExistence type="inferred from homology"/>
<comment type="subcellular location">
    <subcellularLocation>
        <location evidence="1">Periplasm</location>
    </subcellularLocation>
</comment>
<dbReference type="PANTHER" id="PTHR30024">
    <property type="entry name" value="ALIPHATIC SULFONATES-BINDING PROTEIN-RELATED"/>
    <property type="match status" value="1"/>
</dbReference>
<dbReference type="Proteomes" id="UP001500731">
    <property type="component" value="Unassembled WGS sequence"/>
</dbReference>
<dbReference type="SUPFAM" id="SSF53850">
    <property type="entry name" value="Periplasmic binding protein-like II"/>
    <property type="match status" value="1"/>
</dbReference>
<dbReference type="Gene3D" id="3.40.190.10">
    <property type="entry name" value="Periplasmic binding protein-like II"/>
    <property type="match status" value="2"/>
</dbReference>
<keyword evidence="3 4" id="KW-0732">Signal</keyword>
<sequence>MKKTLIGLIAATALILTGCSSGPAPSTAPETKGAKTPITVAVVPVADVAPLYLGVEKGFFAEEGLDITIKNVQGAAAAVPLLLNGEMQFAYGALIPVISVAASGVPVTFVVGGIAKPPSAKADYSAIVTKQGSSIKDLKGLAGHSVAVNALRGGPHLSVILALKKAGVDPSTVNFVELPMSDGMAAVQRGDVDAAYLAEPFTSQAVAAGLPVISSPVYETAPDGATSGYFAVRPYLDQHASTADAFARAIAKSDEYANGHLDEVRAQIVKYSGMDAKTVENMRIPTFTSKLEASSITAMAGQMDKLGWLTARPDAAGMVR</sequence>
<evidence type="ECO:0000256" key="4">
    <source>
        <dbReference type="SAM" id="SignalP"/>
    </source>
</evidence>
<evidence type="ECO:0000313" key="6">
    <source>
        <dbReference type="EMBL" id="GAA4489574.1"/>
    </source>
</evidence>
<dbReference type="InterPro" id="IPR015168">
    <property type="entry name" value="SsuA/THI5"/>
</dbReference>
<evidence type="ECO:0000259" key="5">
    <source>
        <dbReference type="SMART" id="SM00062"/>
    </source>
</evidence>
<dbReference type="SMART" id="SM00062">
    <property type="entry name" value="PBPb"/>
    <property type="match status" value="1"/>
</dbReference>
<reference evidence="7" key="1">
    <citation type="journal article" date="2019" name="Int. J. Syst. Evol. Microbiol.">
        <title>The Global Catalogue of Microorganisms (GCM) 10K type strain sequencing project: providing services to taxonomists for standard genome sequencing and annotation.</title>
        <authorList>
            <consortium name="The Broad Institute Genomics Platform"/>
            <consortium name="The Broad Institute Genome Sequencing Center for Infectious Disease"/>
            <person name="Wu L."/>
            <person name="Ma J."/>
        </authorList>
    </citation>
    <scope>NUCLEOTIDE SEQUENCE [LARGE SCALE GENOMIC DNA]</scope>
    <source>
        <strain evidence="7">JCM 17839</strain>
    </source>
</reference>
<dbReference type="PROSITE" id="PS51257">
    <property type="entry name" value="PROKAR_LIPOPROTEIN"/>
    <property type="match status" value="1"/>
</dbReference>
<comment type="caution">
    <text evidence="6">The sequence shown here is derived from an EMBL/GenBank/DDBJ whole genome shotgun (WGS) entry which is preliminary data.</text>
</comment>
<keyword evidence="7" id="KW-1185">Reference proteome</keyword>
<feature type="signal peptide" evidence="4">
    <location>
        <begin position="1"/>
        <end position="23"/>
    </location>
</feature>
<organism evidence="6 7">
    <name type="scientific">Microbacterium panaciterrae</name>
    <dbReference type="NCBI Taxonomy" id="985759"/>
    <lineage>
        <taxon>Bacteria</taxon>
        <taxon>Bacillati</taxon>
        <taxon>Actinomycetota</taxon>
        <taxon>Actinomycetes</taxon>
        <taxon>Micrococcales</taxon>
        <taxon>Microbacteriaceae</taxon>
        <taxon>Microbacterium</taxon>
    </lineage>
</organism>
<evidence type="ECO:0000256" key="3">
    <source>
        <dbReference type="ARBA" id="ARBA00022729"/>
    </source>
</evidence>
<dbReference type="RefSeq" id="WP_345188272.1">
    <property type="nucleotide sequence ID" value="NZ_BAABGP010000022.1"/>
</dbReference>
<dbReference type="InterPro" id="IPR001638">
    <property type="entry name" value="Solute-binding_3/MltF_N"/>
</dbReference>
<evidence type="ECO:0000256" key="2">
    <source>
        <dbReference type="ARBA" id="ARBA00010742"/>
    </source>
</evidence>
<accession>A0ABP8PME9</accession>
<protein>
    <recommendedName>
        <fullName evidence="5">Solute-binding protein family 3/N-terminal domain-containing protein</fullName>
    </recommendedName>
</protein>
<feature type="chain" id="PRO_5045707546" description="Solute-binding protein family 3/N-terminal domain-containing protein" evidence="4">
    <location>
        <begin position="24"/>
        <end position="320"/>
    </location>
</feature>
<comment type="similarity">
    <text evidence="2">Belongs to the bacterial solute-binding protein SsuA/TauA family.</text>
</comment>
<dbReference type="EMBL" id="BAABGP010000022">
    <property type="protein sequence ID" value="GAA4489574.1"/>
    <property type="molecule type" value="Genomic_DNA"/>
</dbReference>
<gene>
    <name evidence="6" type="ORF">GCM10023171_30670</name>
</gene>